<reference evidence="5" key="1">
    <citation type="submission" date="2025-08" db="UniProtKB">
        <authorList>
            <consortium name="RefSeq"/>
        </authorList>
    </citation>
    <scope>IDENTIFICATION</scope>
</reference>
<evidence type="ECO:0000313" key="5">
    <source>
        <dbReference type="RefSeq" id="XP_010906789.1"/>
    </source>
</evidence>
<dbReference type="InParanoid" id="A0A6I9QD86"/>
<sequence length="819" mass="91695">MALSRFFLSEAELRLPKKGFPRSRRWFASPPRAPPPPPKKVSNNAEATKERKIEAVKSFIQRYMGTHPGVFPKPKEVRDEVGGSWYIVKDILAKMKTKLLPESLSDNQIASSELHITAEETPETTVIKENSDSGELDMPGKGFALSTEPLNVTESHSAPDIDTAALSSARSLEDTELFEKEQMEQSVNSLASSKTVGSWQQSHSLNHVAEDEEKSISMHEHEAQLTEATPNGNEEYLTDKKCQESNQNSQATNVNFLTPNQSSPSIDIAASDQKVINLVEFSKRTTEEVGLKCRKTDTLKHETSGLRGENKHVSGLVDLFKRKRKDSKDDDVIDKKYIRQDKSLNPKEEIREDSERKSEVKDLLNRIMKLSKDAHKAGSWAAIPNNEIDKGVRGFVDESIKLLTLNDESEYRKSAGQTDGEEPKEVNTLHSEVRDNTQKSQPSDYNVVNMNLQLNKNGKAMGSPDILESELLSEASDSDIAAFDYQEPESQDEVALSTQPQNLDAFLKEGTGNHENRLLVNFLLKAAKINDIGRAFRDCGPINEIRVVRTRIENRYNYAYVCFKTEEGLVKALSKTDVAVCGADVVVEAASPIEFHSRLSNVEPAKDGDFPSAFLQNPTRTVVVKGLPENTPFYQLKHALSFWGRISGLAMGSTGSSVYVEYESEESKEMALAVATVSILGKKLMIYRIDAPKTTVVRISRVNSHTGITRIQNICESYGQVKRIIGRDVDTFDVHFKLSEYGNMLKILNRLNGMVVDHHKWVAQPATVIPAEILQTLWSKPQGRKHVHKLIQNLCRKIEEKNIDTSRMLSLAQEHYGDS</sequence>
<feature type="region of interest" description="Disordered" evidence="2">
    <location>
        <begin position="22"/>
        <end position="48"/>
    </location>
</feature>
<dbReference type="PROSITE" id="PS50102">
    <property type="entry name" value="RRM"/>
    <property type="match status" value="2"/>
</dbReference>
<dbReference type="InterPro" id="IPR058941">
    <property type="entry name" value="HTH_AT3G52170-like"/>
</dbReference>
<accession>A0A6I9QD86</accession>
<dbReference type="InterPro" id="IPR058942">
    <property type="entry name" value="AT3G52170-like"/>
</dbReference>
<dbReference type="GeneID" id="105033614"/>
<dbReference type="Proteomes" id="UP000504607">
    <property type="component" value="Unplaced"/>
</dbReference>
<keyword evidence="4" id="KW-1185">Reference proteome</keyword>
<evidence type="ECO:0000259" key="3">
    <source>
        <dbReference type="PROSITE" id="PS50102"/>
    </source>
</evidence>
<dbReference type="CDD" id="cd00590">
    <property type="entry name" value="RRM_SF"/>
    <property type="match status" value="2"/>
</dbReference>
<organism evidence="4 5">
    <name type="scientific">Elaeis guineensis var. tenera</name>
    <name type="common">Oil palm</name>
    <dbReference type="NCBI Taxonomy" id="51953"/>
    <lineage>
        <taxon>Eukaryota</taxon>
        <taxon>Viridiplantae</taxon>
        <taxon>Streptophyta</taxon>
        <taxon>Embryophyta</taxon>
        <taxon>Tracheophyta</taxon>
        <taxon>Spermatophyta</taxon>
        <taxon>Magnoliopsida</taxon>
        <taxon>Liliopsida</taxon>
        <taxon>Arecaceae</taxon>
        <taxon>Arecoideae</taxon>
        <taxon>Cocoseae</taxon>
        <taxon>Elaeidinae</taxon>
        <taxon>Elaeis</taxon>
    </lineage>
</organism>
<feature type="region of interest" description="Disordered" evidence="2">
    <location>
        <begin position="411"/>
        <end position="442"/>
    </location>
</feature>
<dbReference type="Pfam" id="PF00076">
    <property type="entry name" value="RRM_1"/>
    <property type="match status" value="1"/>
</dbReference>
<dbReference type="AlphaFoldDB" id="A0A6I9QD86"/>
<dbReference type="SUPFAM" id="SSF54928">
    <property type="entry name" value="RNA-binding domain, RBD"/>
    <property type="match status" value="2"/>
</dbReference>
<dbReference type="KEGG" id="egu:105033614"/>
<dbReference type="InterPro" id="IPR012677">
    <property type="entry name" value="Nucleotide-bd_a/b_plait_sf"/>
</dbReference>
<feature type="domain" description="RRM" evidence="3">
    <location>
        <begin position="516"/>
        <end position="607"/>
    </location>
</feature>
<dbReference type="GO" id="GO:0003723">
    <property type="term" value="F:RNA binding"/>
    <property type="evidence" value="ECO:0007669"/>
    <property type="project" value="UniProtKB-UniRule"/>
</dbReference>
<dbReference type="Pfam" id="PF25896">
    <property type="entry name" value="HTH_AT3G52170"/>
    <property type="match status" value="1"/>
</dbReference>
<dbReference type="OrthoDB" id="1938644at2759"/>
<dbReference type="PANTHER" id="PTHR34568:SF5">
    <property type="entry name" value="RNA-BINDING (RRM_RBD_RNP MOTIFS) FAMILY PROTEIN"/>
    <property type="match status" value="1"/>
</dbReference>
<feature type="compositionally biased region" description="Basic and acidic residues" evidence="2">
    <location>
        <begin position="421"/>
        <end position="437"/>
    </location>
</feature>
<name>A0A6I9QD86_ELAGV</name>
<dbReference type="InterPro" id="IPR035979">
    <property type="entry name" value="RBD_domain_sf"/>
</dbReference>
<evidence type="ECO:0000256" key="2">
    <source>
        <dbReference type="SAM" id="MobiDB-lite"/>
    </source>
</evidence>
<dbReference type="RefSeq" id="XP_010906789.1">
    <property type="nucleotide sequence ID" value="XM_010908487.3"/>
</dbReference>
<keyword evidence="1" id="KW-0694">RNA-binding</keyword>
<gene>
    <name evidence="5" type="primary">LOC105033614</name>
</gene>
<feature type="domain" description="RRM" evidence="3">
    <location>
        <begin position="620"/>
        <end position="704"/>
    </location>
</feature>
<dbReference type="Gene3D" id="3.30.70.330">
    <property type="match status" value="1"/>
</dbReference>
<protein>
    <submittedName>
        <fullName evidence="5">Uncharacterized protein LOC105033614</fullName>
    </submittedName>
</protein>
<dbReference type="PANTHER" id="PTHR34568">
    <property type="entry name" value="RRM DOMAIN-CONTAINING PROTEIN"/>
    <property type="match status" value="1"/>
</dbReference>
<dbReference type="InterPro" id="IPR000504">
    <property type="entry name" value="RRM_dom"/>
</dbReference>
<proteinExistence type="predicted"/>
<evidence type="ECO:0000256" key="1">
    <source>
        <dbReference type="PROSITE-ProRule" id="PRU00176"/>
    </source>
</evidence>
<dbReference type="SMART" id="SM00360">
    <property type="entry name" value="RRM"/>
    <property type="match status" value="2"/>
</dbReference>
<evidence type="ECO:0000313" key="4">
    <source>
        <dbReference type="Proteomes" id="UP000504607"/>
    </source>
</evidence>